<evidence type="ECO:0008006" key="3">
    <source>
        <dbReference type="Google" id="ProtNLM"/>
    </source>
</evidence>
<dbReference type="Proteomes" id="UP000032180">
    <property type="component" value="Chromosome 1"/>
</dbReference>
<accession>A0A0D9V1N4</accession>
<organism evidence="1 2">
    <name type="scientific">Leersia perrieri</name>
    <dbReference type="NCBI Taxonomy" id="77586"/>
    <lineage>
        <taxon>Eukaryota</taxon>
        <taxon>Viridiplantae</taxon>
        <taxon>Streptophyta</taxon>
        <taxon>Embryophyta</taxon>
        <taxon>Tracheophyta</taxon>
        <taxon>Spermatophyta</taxon>
        <taxon>Magnoliopsida</taxon>
        <taxon>Liliopsida</taxon>
        <taxon>Poales</taxon>
        <taxon>Poaceae</taxon>
        <taxon>BOP clade</taxon>
        <taxon>Oryzoideae</taxon>
        <taxon>Oryzeae</taxon>
        <taxon>Oryzinae</taxon>
        <taxon>Leersia</taxon>
    </lineage>
</organism>
<dbReference type="EnsemblPlants" id="LPERR01G15860.1">
    <property type="protein sequence ID" value="LPERR01G15860.1"/>
    <property type="gene ID" value="LPERR01G15860"/>
</dbReference>
<dbReference type="Gramene" id="LPERR01G15860.1">
    <property type="protein sequence ID" value="LPERR01G15860.1"/>
    <property type="gene ID" value="LPERR01G15860"/>
</dbReference>
<reference evidence="1 2" key="1">
    <citation type="submission" date="2012-08" db="EMBL/GenBank/DDBJ databases">
        <title>Oryza genome evolution.</title>
        <authorList>
            <person name="Wing R.A."/>
        </authorList>
    </citation>
    <scope>NUCLEOTIDE SEQUENCE</scope>
</reference>
<sequence>MSSSTLCPEKAIKVCVPDMKAKRVAVSGSGHLVAVDKDDDLSAVLVNPLTRKTTTLPRLSESIFHDKGAHGWVAGEGAIIVMLSNWLSEHAALWYHGGGINMNRWAVVSQRKLRLRMTYYMQMLGAHGDQMQKNLTEVDGGDEDAIVLQQFTQKVEENVLVHDIGDAVVVQSRTNCTCTYMIPGSRDLPHSVTFMKRLPEDWKLSDEWFMPTLK</sequence>
<evidence type="ECO:0000313" key="2">
    <source>
        <dbReference type="Proteomes" id="UP000032180"/>
    </source>
</evidence>
<name>A0A0D9V1N4_9ORYZ</name>
<keyword evidence="2" id="KW-1185">Reference proteome</keyword>
<dbReference type="eggNOG" id="ENOG502R4AG">
    <property type="taxonomic scope" value="Eukaryota"/>
</dbReference>
<proteinExistence type="predicted"/>
<protein>
    <recommendedName>
        <fullName evidence="3">F-box associated domain-containing protein</fullName>
    </recommendedName>
</protein>
<dbReference type="AlphaFoldDB" id="A0A0D9V1N4"/>
<dbReference type="HOGENOM" id="CLU_1290634_0_0_1"/>
<reference evidence="2" key="2">
    <citation type="submission" date="2013-12" db="EMBL/GenBank/DDBJ databases">
        <authorList>
            <person name="Yu Y."/>
            <person name="Lee S."/>
            <person name="de Baynast K."/>
            <person name="Wissotski M."/>
            <person name="Liu L."/>
            <person name="Talag J."/>
            <person name="Goicoechea J."/>
            <person name="Angelova A."/>
            <person name="Jetty R."/>
            <person name="Kudrna D."/>
            <person name="Golser W."/>
            <person name="Rivera L."/>
            <person name="Zhang J."/>
            <person name="Wing R."/>
        </authorList>
    </citation>
    <scope>NUCLEOTIDE SEQUENCE</scope>
</reference>
<reference evidence="1" key="3">
    <citation type="submission" date="2015-04" db="UniProtKB">
        <authorList>
            <consortium name="EnsemblPlants"/>
        </authorList>
    </citation>
    <scope>IDENTIFICATION</scope>
</reference>
<evidence type="ECO:0000313" key="1">
    <source>
        <dbReference type="EnsemblPlants" id="LPERR01G15860.1"/>
    </source>
</evidence>